<sequence length="90" mass="9682">MILGAKPQVVVCTLLNDVTPQDNRPPIPSPMDRPGAEHNHLRSYLTATEPSATIVHQIPLKLANQRPVPTSTHGGEGIAPKNERMADSVS</sequence>
<feature type="compositionally biased region" description="Basic and acidic residues" evidence="1">
    <location>
        <begin position="81"/>
        <end position="90"/>
    </location>
</feature>
<protein>
    <submittedName>
        <fullName evidence="2">Uncharacterized protein</fullName>
    </submittedName>
</protein>
<gene>
    <name evidence="2" type="ORF">TDIB3V08_LOCUS10977</name>
</gene>
<evidence type="ECO:0000256" key="1">
    <source>
        <dbReference type="SAM" id="MobiDB-lite"/>
    </source>
</evidence>
<dbReference type="EMBL" id="OA573248">
    <property type="protein sequence ID" value="CAD7204820.1"/>
    <property type="molecule type" value="Genomic_DNA"/>
</dbReference>
<accession>A0A7R8VWK7</accession>
<evidence type="ECO:0000313" key="2">
    <source>
        <dbReference type="EMBL" id="CAD7204820.1"/>
    </source>
</evidence>
<name>A0A7R8VWK7_TIMDO</name>
<feature type="region of interest" description="Disordered" evidence="1">
    <location>
        <begin position="63"/>
        <end position="90"/>
    </location>
</feature>
<dbReference type="AlphaFoldDB" id="A0A7R8VWK7"/>
<organism evidence="2">
    <name type="scientific">Timema douglasi</name>
    <name type="common">Walking stick</name>
    <dbReference type="NCBI Taxonomy" id="61478"/>
    <lineage>
        <taxon>Eukaryota</taxon>
        <taxon>Metazoa</taxon>
        <taxon>Ecdysozoa</taxon>
        <taxon>Arthropoda</taxon>
        <taxon>Hexapoda</taxon>
        <taxon>Insecta</taxon>
        <taxon>Pterygota</taxon>
        <taxon>Neoptera</taxon>
        <taxon>Polyneoptera</taxon>
        <taxon>Phasmatodea</taxon>
        <taxon>Timematodea</taxon>
        <taxon>Timematoidea</taxon>
        <taxon>Timematidae</taxon>
        <taxon>Timema</taxon>
    </lineage>
</organism>
<proteinExistence type="predicted"/>
<reference evidence="2" key="1">
    <citation type="submission" date="2020-11" db="EMBL/GenBank/DDBJ databases">
        <authorList>
            <person name="Tran Van P."/>
        </authorList>
    </citation>
    <scope>NUCLEOTIDE SEQUENCE</scope>
</reference>